<dbReference type="RefSeq" id="WP_105241273.1">
    <property type="nucleotide sequence ID" value="NZ_CP023270.1"/>
</dbReference>
<feature type="active site" evidence="4">
    <location>
        <position position="231"/>
    </location>
</feature>
<dbReference type="EMBL" id="CP023270">
    <property type="protein sequence ID" value="AVJ30748.1"/>
    <property type="molecule type" value="Genomic_DNA"/>
</dbReference>
<dbReference type="InterPro" id="IPR016163">
    <property type="entry name" value="Ald_DH_C"/>
</dbReference>
<name>A0A2S0IFJ9_9BURK</name>
<dbReference type="AlphaFoldDB" id="A0A2S0IFJ9"/>
<organism evidence="7 8">
    <name type="scientific">Achromobacter spanius</name>
    <dbReference type="NCBI Taxonomy" id="217203"/>
    <lineage>
        <taxon>Bacteria</taxon>
        <taxon>Pseudomonadati</taxon>
        <taxon>Pseudomonadota</taxon>
        <taxon>Betaproteobacteria</taxon>
        <taxon>Burkholderiales</taxon>
        <taxon>Alcaligenaceae</taxon>
        <taxon>Achromobacter</taxon>
    </lineage>
</organism>
<dbReference type="GO" id="GO:0016620">
    <property type="term" value="F:oxidoreductase activity, acting on the aldehyde or oxo group of donors, NAD or NADP as acceptor"/>
    <property type="evidence" value="ECO:0007669"/>
    <property type="project" value="InterPro"/>
</dbReference>
<dbReference type="InterPro" id="IPR029510">
    <property type="entry name" value="Ald_DH_CS_GLU"/>
</dbReference>
<sequence length="468" mass="50312">MTDELITISPIDGREVVRRAYASDAQIAQALANAQGAQPEWHALGIAARGRIVEAAVDHFVAAKDEIARAITIQMGRPLRHAPGEVNGFADRARHMIEIAEAALAPIAAPAQAGFTRFISREPIGVALTIAPWNYPLLTAVNSIVPALMAGNTVILKHSDQTPLCAELIERAFRDAGAPRGVFQYLHASHDITQRLIRAPEIGYVSFTGSARGGRIVQESAAGRYIGVGLELGGNDPAYVREDANLDAAVESLVDGAFFNAGQSCCGIQRIYVARSVHDAFVERAVALTHRYVLGNPLQPDTTLGPVVRARAAAEIRDVIEQAVSAGAANLIDHSHFKNASEDSLMSKSSCYVAPALLTQVDHRMRIMSDECFGPVVGIMPVYSDDQAIALMNDSPYGLTAAAYTQDEAAALRIGRQLRTGTFFMNRCDYLDPALAWTGVKQSGRGVSLSSVGYEQLTQPKSFHLRSL</sequence>
<evidence type="ECO:0000256" key="2">
    <source>
        <dbReference type="ARBA" id="ARBA00022857"/>
    </source>
</evidence>
<dbReference type="CDD" id="cd07102">
    <property type="entry name" value="ALDH_EDX86601"/>
    <property type="match status" value="1"/>
</dbReference>
<feature type="domain" description="Aldehyde dehydrogenase" evidence="6">
    <location>
        <begin position="6"/>
        <end position="462"/>
    </location>
</feature>
<dbReference type="PROSITE" id="PS00687">
    <property type="entry name" value="ALDEHYDE_DEHYDR_GLU"/>
    <property type="match status" value="1"/>
</dbReference>
<reference evidence="7 8" key="1">
    <citation type="submission" date="2017-09" db="EMBL/GenBank/DDBJ databases">
        <title>Genomic, metabolic, and phenotypic characteristics of bacterial isolates from the natural microbiome of the model nematode Caenorhabditis elegans.</title>
        <authorList>
            <person name="Zimmermann J."/>
            <person name="Obeng N."/>
            <person name="Yang W."/>
            <person name="Obeng O."/>
            <person name="Kissoyan K."/>
            <person name="Pees B."/>
            <person name="Dirksen P."/>
            <person name="Hoppner M."/>
            <person name="Franke A."/>
            <person name="Rosenstiel P."/>
            <person name="Leippe M."/>
            <person name="Dierking K."/>
            <person name="Kaleta C."/>
            <person name="Schulenburg H."/>
        </authorList>
    </citation>
    <scope>NUCLEOTIDE SEQUENCE [LARGE SCALE GENOMIC DNA]</scope>
    <source>
        <strain evidence="7 8">MYb73</strain>
    </source>
</reference>
<dbReference type="FunFam" id="3.40.309.10:FF:000009">
    <property type="entry name" value="Aldehyde dehydrogenase A"/>
    <property type="match status" value="1"/>
</dbReference>
<evidence type="ECO:0000313" key="8">
    <source>
        <dbReference type="Proteomes" id="UP000239477"/>
    </source>
</evidence>
<keyword evidence="2" id="KW-0521">NADP</keyword>
<dbReference type="Gene3D" id="3.40.605.10">
    <property type="entry name" value="Aldehyde Dehydrogenase, Chain A, domain 1"/>
    <property type="match status" value="1"/>
</dbReference>
<dbReference type="FunFam" id="3.40.605.10:FF:000012">
    <property type="entry name" value="NAD-dependent succinate-semialdehyde dehydrogenase"/>
    <property type="match status" value="1"/>
</dbReference>
<evidence type="ECO:0000256" key="4">
    <source>
        <dbReference type="PROSITE-ProRule" id="PRU10007"/>
    </source>
</evidence>
<dbReference type="OrthoDB" id="6187633at2"/>
<protein>
    <submittedName>
        <fullName evidence="7">Aldehyde dehydrogenase</fullName>
    </submittedName>
</protein>
<comment type="similarity">
    <text evidence="1 5">Belongs to the aldehyde dehydrogenase family.</text>
</comment>
<evidence type="ECO:0000256" key="1">
    <source>
        <dbReference type="ARBA" id="ARBA00009986"/>
    </source>
</evidence>
<dbReference type="Pfam" id="PF00171">
    <property type="entry name" value="Aldedh"/>
    <property type="match status" value="1"/>
</dbReference>
<dbReference type="Proteomes" id="UP000239477">
    <property type="component" value="Chromosome"/>
</dbReference>
<proteinExistence type="inferred from homology"/>
<dbReference type="Gene3D" id="3.40.309.10">
    <property type="entry name" value="Aldehyde Dehydrogenase, Chain A, domain 2"/>
    <property type="match status" value="1"/>
</dbReference>
<dbReference type="SUPFAM" id="SSF53720">
    <property type="entry name" value="ALDH-like"/>
    <property type="match status" value="1"/>
</dbReference>
<evidence type="ECO:0000256" key="3">
    <source>
        <dbReference type="ARBA" id="ARBA00023002"/>
    </source>
</evidence>
<evidence type="ECO:0000256" key="5">
    <source>
        <dbReference type="RuleBase" id="RU003345"/>
    </source>
</evidence>
<gene>
    <name evidence="7" type="ORF">CLM73_28575</name>
</gene>
<accession>A0A2S0IFJ9</accession>
<dbReference type="PANTHER" id="PTHR11699">
    <property type="entry name" value="ALDEHYDE DEHYDROGENASE-RELATED"/>
    <property type="match status" value="1"/>
</dbReference>
<dbReference type="InterPro" id="IPR016161">
    <property type="entry name" value="Ald_DH/histidinol_DH"/>
</dbReference>
<evidence type="ECO:0000313" key="7">
    <source>
        <dbReference type="EMBL" id="AVJ30748.1"/>
    </source>
</evidence>
<keyword evidence="8" id="KW-1185">Reference proteome</keyword>
<dbReference type="InterPro" id="IPR015590">
    <property type="entry name" value="Aldehyde_DH_dom"/>
</dbReference>
<keyword evidence="3 5" id="KW-0560">Oxidoreductase</keyword>
<dbReference type="InterPro" id="IPR016162">
    <property type="entry name" value="Ald_DH_N"/>
</dbReference>
<evidence type="ECO:0000259" key="6">
    <source>
        <dbReference type="Pfam" id="PF00171"/>
    </source>
</evidence>